<dbReference type="InterPro" id="IPR010610">
    <property type="entry name" value="EryCIII-like_C"/>
</dbReference>
<keyword evidence="3" id="KW-1185">Reference proteome</keyword>
<accession>A0A1G9RA20</accession>
<protein>
    <submittedName>
        <fullName evidence="2">Glycosyltransferase, MGT family</fullName>
    </submittedName>
</protein>
<evidence type="ECO:0000259" key="1">
    <source>
        <dbReference type="Pfam" id="PF06722"/>
    </source>
</evidence>
<dbReference type="Gene3D" id="3.40.50.2000">
    <property type="entry name" value="Glycogen Phosphorylase B"/>
    <property type="match status" value="2"/>
</dbReference>
<keyword evidence="2" id="KW-0808">Transferase</keyword>
<gene>
    <name evidence="2" type="ORF">SAMN05421823_11190</name>
</gene>
<dbReference type="InterPro" id="IPR050426">
    <property type="entry name" value="Glycosyltransferase_28"/>
</dbReference>
<dbReference type="EMBL" id="FNFO01000011">
    <property type="protein sequence ID" value="SDM20159.1"/>
    <property type="molecule type" value="Genomic_DNA"/>
</dbReference>
<dbReference type="PANTHER" id="PTHR48050">
    <property type="entry name" value="STEROL 3-BETA-GLUCOSYLTRANSFERASE"/>
    <property type="match status" value="1"/>
</dbReference>
<proteinExistence type="predicted"/>
<dbReference type="GO" id="GO:0008194">
    <property type="term" value="F:UDP-glycosyltransferase activity"/>
    <property type="evidence" value="ECO:0007669"/>
    <property type="project" value="InterPro"/>
</dbReference>
<organism evidence="2 3">
    <name type="scientific">Catalinimonas alkaloidigena</name>
    <dbReference type="NCBI Taxonomy" id="1075417"/>
    <lineage>
        <taxon>Bacteria</taxon>
        <taxon>Pseudomonadati</taxon>
        <taxon>Bacteroidota</taxon>
        <taxon>Cytophagia</taxon>
        <taxon>Cytophagales</taxon>
        <taxon>Catalimonadaceae</taxon>
        <taxon>Catalinimonas</taxon>
    </lineage>
</organism>
<reference evidence="2 3" key="1">
    <citation type="submission" date="2016-10" db="EMBL/GenBank/DDBJ databases">
        <authorList>
            <person name="de Groot N.N."/>
        </authorList>
    </citation>
    <scope>NUCLEOTIDE SEQUENCE [LARGE SCALE GENOMIC DNA]</scope>
    <source>
        <strain evidence="2 3">DSM 25186</strain>
    </source>
</reference>
<dbReference type="SUPFAM" id="SSF53756">
    <property type="entry name" value="UDP-Glycosyltransferase/glycogen phosphorylase"/>
    <property type="match status" value="1"/>
</dbReference>
<name>A0A1G9RA20_9BACT</name>
<evidence type="ECO:0000313" key="3">
    <source>
        <dbReference type="Proteomes" id="UP000198510"/>
    </source>
</evidence>
<dbReference type="RefSeq" id="WP_089686618.1">
    <property type="nucleotide sequence ID" value="NZ_FNFO01000011.1"/>
</dbReference>
<dbReference type="Proteomes" id="UP000198510">
    <property type="component" value="Unassembled WGS sequence"/>
</dbReference>
<dbReference type="Pfam" id="PF06722">
    <property type="entry name" value="EryCIII-like_C"/>
    <property type="match status" value="1"/>
</dbReference>
<sequence>MEPKKILFATFPADGHFNPLTGLAMYLKSQGHDVRWYTGQAYRPKLQTLGIPHVPFRYALDVSSDTLDTLFPERARHTRQLSKLKFDLTHVFVSRTAEYYEDILDLRQEFPFDAMIADIAFTAIPLVRFRLNVPVLAMGIMPLGETSRNLPPSGLGRVPSYTRWGQQKQAVLRWLTDRFVFKAPTEQYRDVLDAYGITVQTTNLFDMLYRSASWVLQSGAPGFEYKRSDLGANIRFVGALLPHRHPRPQRYFFQDRVKAFDKVILVTQGTVEQDVTKIIVPTLEAFKETRHLVVVTTGGSQTEALRTQYPYANVIIEDFIPFEEIMPYTDVYVTNGGYGGVILGLQHGLPLVVAGVHEGKNEINARIGYFKLGINLQTERPTAEQVQDAVLEVLHATVYRTNVKALQEELRQYNAHQLCEQYLAEALAAHEPASQAGLAA</sequence>
<evidence type="ECO:0000313" key="2">
    <source>
        <dbReference type="EMBL" id="SDM20159.1"/>
    </source>
</evidence>
<dbReference type="InterPro" id="IPR002213">
    <property type="entry name" value="UDP_glucos_trans"/>
</dbReference>
<dbReference type="GO" id="GO:0017000">
    <property type="term" value="P:antibiotic biosynthetic process"/>
    <property type="evidence" value="ECO:0007669"/>
    <property type="project" value="UniProtKB-ARBA"/>
</dbReference>
<dbReference type="STRING" id="1075417.SAMN05421823_11190"/>
<dbReference type="GO" id="GO:0016758">
    <property type="term" value="F:hexosyltransferase activity"/>
    <property type="evidence" value="ECO:0007669"/>
    <property type="project" value="UniProtKB-ARBA"/>
</dbReference>
<feature type="domain" description="Erythromycin biosynthesis protein CIII-like C-terminal" evidence="1">
    <location>
        <begin position="286"/>
        <end position="410"/>
    </location>
</feature>
<dbReference type="CDD" id="cd03784">
    <property type="entry name" value="GT1_Gtf-like"/>
    <property type="match status" value="1"/>
</dbReference>
<dbReference type="AlphaFoldDB" id="A0A1G9RA20"/>
<dbReference type="OrthoDB" id="6620093at2"/>
<dbReference type="PANTHER" id="PTHR48050:SF13">
    <property type="entry name" value="STEROL 3-BETA-GLUCOSYLTRANSFERASE UGT80A2"/>
    <property type="match status" value="1"/>
</dbReference>